<dbReference type="InterPro" id="IPR016039">
    <property type="entry name" value="Thiolase-like"/>
</dbReference>
<dbReference type="InterPro" id="IPR014043">
    <property type="entry name" value="Acyl_transferase_dom"/>
</dbReference>
<dbReference type="InterPro" id="IPR006162">
    <property type="entry name" value="Ppantetheine_attach_site"/>
</dbReference>
<dbReference type="Gene3D" id="3.30.70.250">
    <property type="entry name" value="Malonyl-CoA ACP transacylase, ACP-binding"/>
    <property type="match status" value="1"/>
</dbReference>
<dbReference type="Gene3D" id="1.10.1200.10">
    <property type="entry name" value="ACP-like"/>
    <property type="match status" value="2"/>
</dbReference>
<dbReference type="InterPro" id="IPR009081">
    <property type="entry name" value="PP-bd_ACP"/>
</dbReference>
<keyword evidence="10" id="KW-1185">Reference proteome</keyword>
<dbReference type="InterPro" id="IPR029058">
    <property type="entry name" value="AB_hydrolase_fold"/>
</dbReference>
<evidence type="ECO:0000259" key="8">
    <source>
        <dbReference type="PROSITE" id="PS52019"/>
    </source>
</evidence>
<protein>
    <recommendedName>
        <fullName evidence="11">Polyketide synthase</fullName>
    </recommendedName>
</protein>
<dbReference type="Pfam" id="PF00109">
    <property type="entry name" value="ketoacyl-synt"/>
    <property type="match status" value="1"/>
</dbReference>
<evidence type="ECO:0000259" key="6">
    <source>
        <dbReference type="PROSITE" id="PS50075"/>
    </source>
</evidence>
<dbReference type="CDD" id="cd00833">
    <property type="entry name" value="PKS"/>
    <property type="match status" value="1"/>
</dbReference>
<dbReference type="InterPro" id="IPR016036">
    <property type="entry name" value="Malonyl_transacylase_ACP-bd"/>
</dbReference>
<dbReference type="InterPro" id="IPR020806">
    <property type="entry name" value="PKS_PP-bd"/>
</dbReference>
<dbReference type="GO" id="GO:0044550">
    <property type="term" value="P:secondary metabolite biosynthetic process"/>
    <property type="evidence" value="ECO:0007669"/>
    <property type="project" value="TreeGrafter"/>
</dbReference>
<dbReference type="PANTHER" id="PTHR43775">
    <property type="entry name" value="FATTY ACID SYNTHASE"/>
    <property type="match status" value="1"/>
</dbReference>
<evidence type="ECO:0000256" key="5">
    <source>
        <dbReference type="SAM" id="MobiDB-lite"/>
    </source>
</evidence>
<dbReference type="Gene3D" id="3.40.366.10">
    <property type="entry name" value="Malonyl-Coenzyme A Acyl Carrier Protein, domain 2"/>
    <property type="match status" value="2"/>
</dbReference>
<dbReference type="SMART" id="SM00827">
    <property type="entry name" value="PKS_AT"/>
    <property type="match status" value="1"/>
</dbReference>
<dbReference type="InterPro" id="IPR050091">
    <property type="entry name" value="PKS_NRPS_Biosynth_Enz"/>
</dbReference>
<dbReference type="InterPro" id="IPR014031">
    <property type="entry name" value="Ketoacyl_synth_C"/>
</dbReference>
<dbReference type="InterPro" id="IPR020841">
    <property type="entry name" value="PKS_Beta-ketoAc_synthase_dom"/>
</dbReference>
<dbReference type="GO" id="GO:0004315">
    <property type="term" value="F:3-oxoacyl-[acyl-carrier-protein] synthase activity"/>
    <property type="evidence" value="ECO:0007669"/>
    <property type="project" value="InterPro"/>
</dbReference>
<dbReference type="SUPFAM" id="SSF53901">
    <property type="entry name" value="Thiolase-like"/>
    <property type="match status" value="1"/>
</dbReference>
<dbReference type="SUPFAM" id="SSF55048">
    <property type="entry name" value="Probable ACP-binding domain of malonyl-CoA ACP transacylase"/>
    <property type="match status" value="1"/>
</dbReference>
<keyword evidence="3" id="KW-0808">Transferase</keyword>
<dbReference type="InterPro" id="IPR001031">
    <property type="entry name" value="Thioesterase"/>
</dbReference>
<dbReference type="SUPFAM" id="SSF52151">
    <property type="entry name" value="FabD/lysophospholipase-like"/>
    <property type="match status" value="1"/>
</dbReference>
<feature type="domain" description="Carrier" evidence="6">
    <location>
        <begin position="1635"/>
        <end position="1712"/>
    </location>
</feature>
<dbReference type="PROSITE" id="PS50075">
    <property type="entry name" value="CARRIER"/>
    <property type="match status" value="2"/>
</dbReference>
<evidence type="ECO:0008006" key="11">
    <source>
        <dbReference type="Google" id="ProtNLM"/>
    </source>
</evidence>
<dbReference type="FunFam" id="3.10.129.110:FF:000001">
    <property type="entry name" value="Sterigmatocystin biosynthesis polyketide synthase"/>
    <property type="match status" value="1"/>
</dbReference>
<dbReference type="InterPro" id="IPR030918">
    <property type="entry name" value="PT_fungal_PKS"/>
</dbReference>
<feature type="domain" description="PKS/mFAS DH" evidence="8">
    <location>
        <begin position="1270"/>
        <end position="1578"/>
    </location>
</feature>
<dbReference type="PANTHER" id="PTHR43775:SF45">
    <property type="entry name" value="CONIDIAL PIGMENT POLYKETIDE SYNTHASE ALB1"/>
    <property type="match status" value="1"/>
</dbReference>
<dbReference type="Pfam" id="PF00975">
    <property type="entry name" value="Thioesterase"/>
    <property type="match status" value="1"/>
</dbReference>
<evidence type="ECO:0000256" key="2">
    <source>
        <dbReference type="ARBA" id="ARBA00022553"/>
    </source>
</evidence>
<dbReference type="EMBL" id="JAAMPI010000198">
    <property type="protein sequence ID" value="KAF4634248.1"/>
    <property type="molecule type" value="Genomic_DNA"/>
</dbReference>
<evidence type="ECO:0000259" key="7">
    <source>
        <dbReference type="PROSITE" id="PS52004"/>
    </source>
</evidence>
<dbReference type="NCBIfam" id="TIGR04532">
    <property type="entry name" value="PT_fungal_PKS"/>
    <property type="match status" value="1"/>
</dbReference>
<dbReference type="Pfam" id="PF22621">
    <property type="entry name" value="CurL-like_PKS_C"/>
    <property type="match status" value="1"/>
</dbReference>
<dbReference type="InterPro" id="IPR032088">
    <property type="entry name" value="SAT"/>
</dbReference>
<dbReference type="InterPro" id="IPR016035">
    <property type="entry name" value="Acyl_Trfase/lysoPLipase"/>
</dbReference>
<organism evidence="9 10">
    <name type="scientific">Cudoniella acicularis</name>
    <dbReference type="NCBI Taxonomy" id="354080"/>
    <lineage>
        <taxon>Eukaryota</taxon>
        <taxon>Fungi</taxon>
        <taxon>Dikarya</taxon>
        <taxon>Ascomycota</taxon>
        <taxon>Pezizomycotina</taxon>
        <taxon>Leotiomycetes</taxon>
        <taxon>Helotiales</taxon>
        <taxon>Tricladiaceae</taxon>
        <taxon>Cudoniella</taxon>
    </lineage>
</organism>
<dbReference type="PROSITE" id="PS52004">
    <property type="entry name" value="KS3_2"/>
    <property type="match status" value="1"/>
</dbReference>
<dbReference type="InterPro" id="IPR014030">
    <property type="entry name" value="Ketoacyl_synth_N"/>
</dbReference>
<dbReference type="PROSITE" id="PS52019">
    <property type="entry name" value="PKS_MFAS_DH"/>
    <property type="match status" value="1"/>
</dbReference>
<feature type="region of interest" description="Disordered" evidence="5">
    <location>
        <begin position="1712"/>
        <end position="1740"/>
    </location>
</feature>
<dbReference type="Gene3D" id="3.10.129.110">
    <property type="entry name" value="Polyketide synthase dehydratase"/>
    <property type="match status" value="1"/>
</dbReference>
<feature type="domain" description="Carrier" evidence="6">
    <location>
        <begin position="1745"/>
        <end position="1819"/>
    </location>
</feature>
<feature type="domain" description="Ketosynthase family 3 (KS3)" evidence="7">
    <location>
        <begin position="375"/>
        <end position="807"/>
    </location>
</feature>
<feature type="region of interest" description="C-terminal hotdog fold" evidence="4">
    <location>
        <begin position="1431"/>
        <end position="1578"/>
    </location>
</feature>
<evidence type="ECO:0000313" key="9">
    <source>
        <dbReference type="EMBL" id="KAF4634248.1"/>
    </source>
</evidence>
<dbReference type="GO" id="GO:0031177">
    <property type="term" value="F:phosphopantetheine binding"/>
    <property type="evidence" value="ECO:0007669"/>
    <property type="project" value="InterPro"/>
</dbReference>
<dbReference type="InterPro" id="IPR001227">
    <property type="entry name" value="Ac_transferase_dom_sf"/>
</dbReference>
<dbReference type="InterPro" id="IPR049900">
    <property type="entry name" value="PKS_mFAS_DH"/>
</dbReference>
<evidence type="ECO:0000313" key="10">
    <source>
        <dbReference type="Proteomes" id="UP000566819"/>
    </source>
</evidence>
<dbReference type="Pfam" id="PF00698">
    <property type="entry name" value="Acyl_transf_1"/>
    <property type="match status" value="1"/>
</dbReference>
<sequence length="2103" mass="230207">MEKHCQIFVFGDQTNAPVADLRHLLHVDGNALLTSFFGRVTHALRVEISRLSAVQQDQFPRFTSLLDLLARRGEIETNPALGLALLCINQLACFIRCYSEGSQQYPNCSNSYALGLCTGAFAAAAISTSQTIPELLPAAIEAVAVAFRTGLRSSEARNDIENISKASPVWSVIVGIHEAQAIAILETFSIQKGLPKSSRPYVSAVTFTNVTVSGPSAILEQLLESELLATLKPIKLPINAPYHASHIYGSADIEAILTPPNQDILSSYGSKFPLLSSATGQPILASDYKSLLRVVLRSVLIDQLRWDKVLQESAVNPCFSSPTSQVSIFPIFTSAANSLASTLSQHTILNTTINHSCTTKPVKTESSSPSNKSNQSKIAIVGYSGRFPDAENLDKFWEILHKGLDVHRKIPEDRFDVETHHDPAGQTKNTSKVQYGCFIEKPGLFDARFFNMSPRESANTDPGQRLAITTAYEALEMAGFVPNRTSSSQRNRVGIFYGMTSDDYREVNSGQNVDTYFIPGGNRAFTPGRINYHFKFSGPSFSVDTACSSSFAAIHMACNSIWRGDCDTAIAGGTNVMTNPDNFAGLDRGHFLSTTGNCNTFDDSADGYCRADAVGTIILKRLEDAEADNDPIKGVILGVYTNHSAEADSMTRPHVGAQAFIFNKMLASANVDPLDVSYIEMHGTGTQTGDAVEMNSVLDVFAPGKRGSENPLHLGSVKANVGHAESASGVTSLIKVLKMMEQNEIPPHCGIKTKINHNFPTDLKERNVNIALEPTLWKRPQRGNGKRTVFLNNFSAAGGNTALLLQDATKLPGVNHTESRTCHLVAISGKSKISVQKNVEALVDFITKNPEISLSSLAYTSTARRMHHNYRVIVSGHDLPSIKASLNNFASREDMKPVPIPSKVPEVKFVFTGQGALYAGIARQLFENITQFRTQLQRFDRMAQSQGFPSFLLLVDDGAGQIWVSWGVCPTAVIGHSLGEYAALQTAGVISASDAIFLVGTRARLLEERCSIGTHSMLAVKTSLKSLRSQMVQSNCEIACINSTNEIVLSGTNEEIDLLSNVFGTQNIVCKTLEVPFAFHSSQIDDILHDFELAAQSVSFHKPAIPYISPLLAKVIYEKGILGPSYLTRACREVVNFQGALLSAQSAGIISDRNIWVEIGAHSICSNMVRAAIGQDTTTLPSLRRGADTWKVLSESLSSLYLAGLDLHWNEYHRDFKDSLEVLQLPSYNWDSKNYWIQYKNDFCLTKGDEKLTSDRSELEISTLSTASVQKVIEQQFGNEKSTLVIESDLHHPTLTGVIQGHVVNGSALCPSKSLYADVALTIADYLFRVRYENTKETGMNVSDMNVMKPLIATGGGPQLFRASASANWTTQRISINIYSITADGKKTISHATCNVRLEDTGTWLKDWKRNAYLIRSRIKCLGQGVDDGDSHKIKRGLAYKLFSALVEYGSCYRGMQEVILDSGELEATAKVQFQTTKEEENHYLSPYWIDSLGHLAGFVMNANDGVDSKRQVFINHGWDAMRCSTRFFRGKTYQTYVRMQNIGGSMHAGDVYIFYGDDVVALYEGVKFQGVPRNVLDNLLPKKITTEVSSKSSIKTESKPRSISKTTLEVKTAKKSYSSSSKTTAILPPKSSMPDETSVFTQILRIVGEEAGANPSELTPDTSFADFGIDSLLSLNIASRLRGELGLEVEGSLFSEFLTVADLSTFLLPSPSSDSALSPTPPDSTSAMSDDEDTDQTDVDGDKINIMSVIRCTIAEEVGILETELTESLDFGEIGMDSLLSLTILARLRDEFEMELPSSLLADNHSLDEIEAALGLKPKTQAISPQKQVITLNEEKKNITSNETIPPATSLLLQGHPKSSTKTLFLFPDGSGSATSYAPLPRISPATAVYGLNCPYMKTPQDMKGDLSSLTPVYLSEIRRRQPHGPYYLGGWSAGGICAFDAAQELDRLGEKVERLILIDSPFPIGLEKLPPRLYDFFSSIGLFGDGPPPSWLLPHFLAFVDSLDLYRAKPFATGRAPRTCIIWARDGVCKFPDSPRPVMRDDDPKEMKWLLNNRTDFGPNGWDSLLGSEVVVETVDDVNHFSIMSGEGVKVLAAIMKKALE</sequence>
<name>A0A8H4RRW7_9HELO</name>
<dbReference type="GO" id="GO:0004312">
    <property type="term" value="F:fatty acid synthase activity"/>
    <property type="evidence" value="ECO:0007669"/>
    <property type="project" value="TreeGrafter"/>
</dbReference>
<feature type="active site" description="Proton donor; for dehydratase activity" evidence="4">
    <location>
        <position position="1491"/>
    </location>
</feature>
<dbReference type="PROSITE" id="PS00606">
    <property type="entry name" value="KS3_1"/>
    <property type="match status" value="1"/>
</dbReference>
<dbReference type="Pfam" id="PF02801">
    <property type="entry name" value="Ketoacyl-synt_C"/>
    <property type="match status" value="1"/>
</dbReference>
<evidence type="ECO:0000256" key="3">
    <source>
        <dbReference type="ARBA" id="ARBA00022679"/>
    </source>
</evidence>
<accession>A0A8H4RRW7</accession>
<evidence type="ECO:0000256" key="4">
    <source>
        <dbReference type="PROSITE-ProRule" id="PRU01363"/>
    </source>
</evidence>
<dbReference type="Pfam" id="PF14765">
    <property type="entry name" value="PS-DH"/>
    <property type="match status" value="1"/>
</dbReference>
<dbReference type="GO" id="GO:0006633">
    <property type="term" value="P:fatty acid biosynthetic process"/>
    <property type="evidence" value="ECO:0007669"/>
    <property type="project" value="InterPro"/>
</dbReference>
<dbReference type="OrthoDB" id="329835at2759"/>
<dbReference type="InterPro" id="IPR049551">
    <property type="entry name" value="PKS_DH_C"/>
</dbReference>
<dbReference type="InterPro" id="IPR042104">
    <property type="entry name" value="PKS_dehydratase_sf"/>
</dbReference>
<comment type="caution">
    <text evidence="9">The sequence shown here is derived from an EMBL/GenBank/DDBJ whole genome shotgun (WGS) entry which is preliminary data.</text>
</comment>
<dbReference type="Pfam" id="PF00550">
    <property type="entry name" value="PP-binding"/>
    <property type="match status" value="2"/>
</dbReference>
<dbReference type="FunFam" id="1.10.1200.10:FF:000011">
    <property type="entry name" value="Sterigmatocystin biosynthesis polyketide synthase"/>
    <property type="match status" value="1"/>
</dbReference>
<dbReference type="Gene3D" id="3.40.50.1820">
    <property type="entry name" value="alpha/beta hydrolase"/>
    <property type="match status" value="1"/>
</dbReference>
<feature type="active site" description="Proton acceptor; for dehydratase activity" evidence="4">
    <location>
        <position position="1302"/>
    </location>
</feature>
<dbReference type="SMART" id="SM00825">
    <property type="entry name" value="PKS_KS"/>
    <property type="match status" value="1"/>
</dbReference>
<feature type="compositionally biased region" description="Low complexity" evidence="5">
    <location>
        <begin position="1712"/>
        <end position="1728"/>
    </location>
</feature>
<dbReference type="FunFam" id="3.40.50.1820:FF:000116">
    <property type="entry name" value="Sterigmatocystin biosynthesis polyketide synthase"/>
    <property type="match status" value="1"/>
</dbReference>
<proteinExistence type="predicted"/>
<dbReference type="SUPFAM" id="SSF47336">
    <property type="entry name" value="ACP-like"/>
    <property type="match status" value="2"/>
</dbReference>
<dbReference type="SMART" id="SM00823">
    <property type="entry name" value="PKS_PP"/>
    <property type="match status" value="2"/>
</dbReference>
<dbReference type="Pfam" id="PF16073">
    <property type="entry name" value="SAT"/>
    <property type="match status" value="1"/>
</dbReference>
<reference evidence="9 10" key="1">
    <citation type="submission" date="2020-03" db="EMBL/GenBank/DDBJ databases">
        <title>Draft Genome Sequence of Cudoniella acicularis.</title>
        <authorList>
            <person name="Buettner E."/>
            <person name="Kellner H."/>
        </authorList>
    </citation>
    <scope>NUCLEOTIDE SEQUENCE [LARGE SCALE GENOMIC DNA]</scope>
    <source>
        <strain evidence="9 10">DSM 108380</strain>
    </source>
</reference>
<keyword evidence="2" id="KW-0597">Phosphoprotein</keyword>
<keyword evidence="1" id="KW-0596">Phosphopantetheine</keyword>
<dbReference type="FunFam" id="3.40.47.10:FF:000031">
    <property type="entry name" value="Sterigmatocystin biosynthesis polyketide synthase"/>
    <property type="match status" value="1"/>
</dbReference>
<dbReference type="PROSITE" id="PS00012">
    <property type="entry name" value="PHOSPHOPANTETHEINE"/>
    <property type="match status" value="2"/>
</dbReference>
<dbReference type="SUPFAM" id="SSF53474">
    <property type="entry name" value="alpha/beta-Hydrolases"/>
    <property type="match status" value="1"/>
</dbReference>
<dbReference type="InterPro" id="IPR018201">
    <property type="entry name" value="Ketoacyl_synth_AS"/>
</dbReference>
<dbReference type="InterPro" id="IPR036736">
    <property type="entry name" value="ACP-like_sf"/>
</dbReference>
<feature type="region of interest" description="N-terminal hotdog fold" evidence="4">
    <location>
        <begin position="1270"/>
        <end position="1403"/>
    </location>
</feature>
<evidence type="ECO:0000256" key="1">
    <source>
        <dbReference type="ARBA" id="ARBA00022450"/>
    </source>
</evidence>
<gene>
    <name evidence="9" type="ORF">G7Y89_g3862</name>
</gene>
<feature type="compositionally biased region" description="Acidic residues" evidence="5">
    <location>
        <begin position="1730"/>
        <end position="1740"/>
    </location>
</feature>
<dbReference type="Proteomes" id="UP000566819">
    <property type="component" value="Unassembled WGS sequence"/>
</dbReference>
<dbReference type="Gene3D" id="3.40.47.10">
    <property type="match status" value="1"/>
</dbReference>